<protein>
    <submittedName>
        <fullName evidence="1">Uncharacterized protein</fullName>
    </submittedName>
</protein>
<dbReference type="EMBL" id="BARS01007912">
    <property type="protein sequence ID" value="GAF71103.1"/>
    <property type="molecule type" value="Genomic_DNA"/>
</dbReference>
<organism evidence="1">
    <name type="scientific">marine sediment metagenome</name>
    <dbReference type="NCBI Taxonomy" id="412755"/>
    <lineage>
        <taxon>unclassified sequences</taxon>
        <taxon>metagenomes</taxon>
        <taxon>ecological metagenomes</taxon>
    </lineage>
</organism>
<accession>X0RQQ5</accession>
<proteinExistence type="predicted"/>
<dbReference type="AlphaFoldDB" id="X0RQQ5"/>
<comment type="caution">
    <text evidence="1">The sequence shown here is derived from an EMBL/GenBank/DDBJ whole genome shotgun (WGS) entry which is preliminary data.</text>
</comment>
<evidence type="ECO:0000313" key="1">
    <source>
        <dbReference type="EMBL" id="GAF71103.1"/>
    </source>
</evidence>
<reference evidence="1" key="1">
    <citation type="journal article" date="2014" name="Front. Microbiol.">
        <title>High frequency of phylogenetically diverse reductive dehalogenase-homologous genes in deep subseafloor sedimentary metagenomes.</title>
        <authorList>
            <person name="Kawai M."/>
            <person name="Futagami T."/>
            <person name="Toyoda A."/>
            <person name="Takaki Y."/>
            <person name="Nishi S."/>
            <person name="Hori S."/>
            <person name="Arai W."/>
            <person name="Tsubouchi T."/>
            <person name="Morono Y."/>
            <person name="Uchiyama I."/>
            <person name="Ito T."/>
            <person name="Fujiyama A."/>
            <person name="Inagaki F."/>
            <person name="Takami H."/>
        </authorList>
    </citation>
    <scope>NUCLEOTIDE SEQUENCE</scope>
    <source>
        <strain evidence="1">Expedition CK06-06</strain>
    </source>
</reference>
<name>X0RQQ5_9ZZZZ</name>
<sequence>NKSIGLWEVEIDPLTKKPSYGEENLIEIKSVEF</sequence>
<gene>
    <name evidence="1" type="ORF">S01H1_15158</name>
</gene>
<feature type="non-terminal residue" evidence="1">
    <location>
        <position position="1"/>
    </location>
</feature>